<dbReference type="Proteomes" id="UP000593572">
    <property type="component" value="Unassembled WGS sequence"/>
</dbReference>
<accession>A0A7J8N4W8</accession>
<comment type="caution">
    <text evidence="10">The sequence shown here is derived from an EMBL/GenBank/DDBJ whole genome shotgun (WGS) entry which is preliminary data.</text>
</comment>
<keyword evidence="4" id="KW-0934">Plastid</keyword>
<evidence type="ECO:0000256" key="3">
    <source>
        <dbReference type="ARBA" id="ARBA00022531"/>
    </source>
</evidence>
<reference evidence="10 11" key="1">
    <citation type="journal article" date="2019" name="Genome Biol. Evol.">
        <title>Insights into the evolution of the New World diploid cottons (Gossypium, subgenus Houzingenia) based on genome sequencing.</title>
        <authorList>
            <person name="Grover C.E."/>
            <person name="Arick M.A. 2nd"/>
            <person name="Thrash A."/>
            <person name="Conover J.L."/>
            <person name="Sanders W.S."/>
            <person name="Peterson D.G."/>
            <person name="Frelichowski J.E."/>
            <person name="Scheffler J.A."/>
            <person name="Scheffler B.E."/>
            <person name="Wendel J.F."/>
        </authorList>
    </citation>
    <scope>NUCLEOTIDE SEQUENCE [LARGE SCALE GENOMIC DNA]</scope>
    <source>
        <strain evidence="10">157</strain>
        <tissue evidence="10">Leaf</tissue>
    </source>
</reference>
<sequence length="80" mass="9369">MYVRYSFHNSFRNNQFMGRLEYYKGTYNKSEYLELRRIWVSDPYGLTDKVQPVNPTWGMEGFNPFVLGGIASHHIATGTI</sequence>
<keyword evidence="9" id="KW-0604">Photosystem II</keyword>
<keyword evidence="6" id="KW-1133">Transmembrane helix</keyword>
<dbReference type="InterPro" id="IPR036001">
    <property type="entry name" value="PS_II_antenna-like_sf"/>
</dbReference>
<proteinExistence type="predicted"/>
<keyword evidence="5" id="KW-0812">Transmembrane</keyword>
<evidence type="ECO:0000256" key="2">
    <source>
        <dbReference type="ARBA" id="ARBA00022494"/>
    </source>
</evidence>
<dbReference type="Pfam" id="PF00421">
    <property type="entry name" value="PSII"/>
    <property type="match status" value="1"/>
</dbReference>
<keyword evidence="2" id="KW-0148">Chlorophyll</keyword>
<dbReference type="GO" id="GO:0016168">
    <property type="term" value="F:chlorophyll binding"/>
    <property type="evidence" value="ECO:0007669"/>
    <property type="project" value="UniProtKB-KW"/>
</dbReference>
<dbReference type="InterPro" id="IPR000932">
    <property type="entry name" value="PS_antenna-like"/>
</dbReference>
<dbReference type="GO" id="GO:0009767">
    <property type="term" value="P:photosynthetic electron transport chain"/>
    <property type="evidence" value="ECO:0007669"/>
    <property type="project" value="InterPro"/>
</dbReference>
<organism evidence="10 11">
    <name type="scientific">Gossypium lobatum</name>
    <dbReference type="NCBI Taxonomy" id="34289"/>
    <lineage>
        <taxon>Eukaryota</taxon>
        <taxon>Viridiplantae</taxon>
        <taxon>Streptophyta</taxon>
        <taxon>Embryophyta</taxon>
        <taxon>Tracheophyta</taxon>
        <taxon>Spermatophyta</taxon>
        <taxon>Magnoliopsida</taxon>
        <taxon>eudicotyledons</taxon>
        <taxon>Gunneridae</taxon>
        <taxon>Pentapetalae</taxon>
        <taxon>rosids</taxon>
        <taxon>malvids</taxon>
        <taxon>Malvales</taxon>
        <taxon>Malvaceae</taxon>
        <taxon>Malvoideae</taxon>
        <taxon>Gossypium</taxon>
    </lineage>
</organism>
<evidence type="ECO:0000313" key="10">
    <source>
        <dbReference type="EMBL" id="MBA0571945.1"/>
    </source>
</evidence>
<dbReference type="SUPFAM" id="SSF161077">
    <property type="entry name" value="Photosystem II antenna protein-like"/>
    <property type="match status" value="1"/>
</dbReference>
<dbReference type="AlphaFoldDB" id="A0A7J8N4W8"/>
<keyword evidence="8" id="KW-0472">Membrane</keyword>
<comment type="subcellular location">
    <subcellularLocation>
        <location evidence="1">Membrane</location>
        <topology evidence="1">Multi-pass membrane protein</topology>
    </subcellularLocation>
</comment>
<evidence type="ECO:0000256" key="1">
    <source>
        <dbReference type="ARBA" id="ARBA00004141"/>
    </source>
</evidence>
<evidence type="ECO:0000256" key="4">
    <source>
        <dbReference type="ARBA" id="ARBA00022640"/>
    </source>
</evidence>
<keyword evidence="3" id="KW-0602">Photosynthesis</keyword>
<dbReference type="GO" id="GO:0009523">
    <property type="term" value="C:photosystem II"/>
    <property type="evidence" value="ECO:0007669"/>
    <property type="project" value="UniProtKB-KW"/>
</dbReference>
<evidence type="ECO:0000256" key="7">
    <source>
        <dbReference type="ARBA" id="ARBA00022991"/>
    </source>
</evidence>
<protein>
    <submittedName>
        <fullName evidence="10">Uncharacterized protein</fullName>
    </submittedName>
</protein>
<evidence type="ECO:0000256" key="9">
    <source>
        <dbReference type="ARBA" id="ARBA00023276"/>
    </source>
</evidence>
<dbReference type="EMBL" id="JABEZX010000012">
    <property type="protein sequence ID" value="MBA0571945.1"/>
    <property type="molecule type" value="Genomic_DNA"/>
</dbReference>
<evidence type="ECO:0000256" key="8">
    <source>
        <dbReference type="ARBA" id="ARBA00023136"/>
    </source>
</evidence>
<name>A0A7J8N4W8_9ROSI</name>
<evidence type="ECO:0000256" key="5">
    <source>
        <dbReference type="ARBA" id="ARBA00022692"/>
    </source>
</evidence>
<keyword evidence="11" id="KW-1185">Reference proteome</keyword>
<evidence type="ECO:0000313" key="11">
    <source>
        <dbReference type="Proteomes" id="UP000593572"/>
    </source>
</evidence>
<keyword evidence="7" id="KW-0157">Chromophore</keyword>
<gene>
    <name evidence="10" type="ORF">Golob_002314</name>
</gene>
<evidence type="ECO:0000256" key="6">
    <source>
        <dbReference type="ARBA" id="ARBA00022989"/>
    </source>
</evidence>